<keyword evidence="1" id="KW-1133">Transmembrane helix</keyword>
<gene>
    <name evidence="2" type="ORF">XENOCAPTIV_026537</name>
</gene>
<organism evidence="2 3">
    <name type="scientific">Xenoophorus captivus</name>
    <dbReference type="NCBI Taxonomy" id="1517983"/>
    <lineage>
        <taxon>Eukaryota</taxon>
        <taxon>Metazoa</taxon>
        <taxon>Chordata</taxon>
        <taxon>Craniata</taxon>
        <taxon>Vertebrata</taxon>
        <taxon>Euteleostomi</taxon>
        <taxon>Actinopterygii</taxon>
        <taxon>Neopterygii</taxon>
        <taxon>Teleostei</taxon>
        <taxon>Neoteleostei</taxon>
        <taxon>Acanthomorphata</taxon>
        <taxon>Ovalentaria</taxon>
        <taxon>Atherinomorphae</taxon>
        <taxon>Cyprinodontiformes</taxon>
        <taxon>Goodeidae</taxon>
        <taxon>Xenoophorus</taxon>
    </lineage>
</organism>
<evidence type="ECO:0008006" key="4">
    <source>
        <dbReference type="Google" id="ProtNLM"/>
    </source>
</evidence>
<keyword evidence="3" id="KW-1185">Reference proteome</keyword>
<reference evidence="2 3" key="1">
    <citation type="submission" date="2021-06" db="EMBL/GenBank/DDBJ databases">
        <authorList>
            <person name="Palmer J.M."/>
        </authorList>
    </citation>
    <scope>NUCLEOTIDE SEQUENCE [LARGE SCALE GENOMIC DNA]</scope>
    <source>
        <strain evidence="2 3">XC_2019</strain>
        <tissue evidence="2">Muscle</tissue>
    </source>
</reference>
<feature type="transmembrane region" description="Helical" evidence="1">
    <location>
        <begin position="6"/>
        <end position="29"/>
    </location>
</feature>
<proteinExistence type="predicted"/>
<evidence type="ECO:0000313" key="3">
    <source>
        <dbReference type="Proteomes" id="UP001434883"/>
    </source>
</evidence>
<keyword evidence="1" id="KW-0472">Membrane</keyword>
<sequence>MIKHYLIYFCFMEFLRVFNAVSILGSTIINKVIFSCSALTFCHTTELSTVLCGVLLCSSLSLSLSLPPAGCDRQVQLPSYTASRLNKGSFIYCRIPLRRRQIVNLPEW</sequence>
<evidence type="ECO:0000313" key="2">
    <source>
        <dbReference type="EMBL" id="MEQ2199169.1"/>
    </source>
</evidence>
<name>A0ABV0QTN3_9TELE</name>
<comment type="caution">
    <text evidence="2">The sequence shown here is derived from an EMBL/GenBank/DDBJ whole genome shotgun (WGS) entry which is preliminary data.</text>
</comment>
<dbReference type="EMBL" id="JAHRIN010023436">
    <property type="protein sequence ID" value="MEQ2199169.1"/>
    <property type="molecule type" value="Genomic_DNA"/>
</dbReference>
<keyword evidence="1" id="KW-0812">Transmembrane</keyword>
<accession>A0ABV0QTN3</accession>
<dbReference type="Proteomes" id="UP001434883">
    <property type="component" value="Unassembled WGS sequence"/>
</dbReference>
<protein>
    <recommendedName>
        <fullName evidence="4">Secreted protein</fullName>
    </recommendedName>
</protein>
<evidence type="ECO:0000256" key="1">
    <source>
        <dbReference type="SAM" id="Phobius"/>
    </source>
</evidence>